<evidence type="ECO:0000256" key="1">
    <source>
        <dbReference type="SAM" id="MobiDB-lite"/>
    </source>
</evidence>
<proteinExistence type="predicted"/>
<dbReference type="EMBL" id="PUHP01000386">
    <property type="protein sequence ID" value="TQN70438.1"/>
    <property type="molecule type" value="Genomic_DNA"/>
</dbReference>
<accession>A0A5Q4BTS2</accession>
<reference evidence="2 3" key="1">
    <citation type="journal article" date="2019" name="Sci. Rep.">
        <title>Colletotrichum shisoi sp. nov., an anthracnose pathogen of Perilla frutescens in Japan: molecular phylogenetic, morphological and genomic evidence.</title>
        <authorList>
            <person name="Gan P."/>
            <person name="Tsushima A."/>
            <person name="Hiroyama R."/>
            <person name="Narusaka M."/>
            <person name="Takano Y."/>
            <person name="Narusaka Y."/>
            <person name="Kawaradani M."/>
            <person name="Damm U."/>
            <person name="Shirasu K."/>
        </authorList>
    </citation>
    <scope>NUCLEOTIDE SEQUENCE [LARGE SCALE GENOMIC DNA]</scope>
    <source>
        <strain evidence="2 3">PG-2018a</strain>
    </source>
</reference>
<gene>
    <name evidence="2" type="ORF">CSHISOI_05049</name>
</gene>
<evidence type="ECO:0000313" key="2">
    <source>
        <dbReference type="EMBL" id="TQN70438.1"/>
    </source>
</evidence>
<dbReference type="AlphaFoldDB" id="A0A5Q4BTS2"/>
<name>A0A5Q4BTS2_9PEZI</name>
<feature type="compositionally biased region" description="Low complexity" evidence="1">
    <location>
        <begin position="28"/>
        <end position="41"/>
    </location>
</feature>
<sequence>MTAKKRKKDGLKPIITTETAPPVLACKVQQQQVQSESSPVSRHSERETSQCPAPRHAACLSREMRPRSKGLRHGRREGEQDEPRRDDLSIRQRQDGKDEQTRWLGTMLRDRYPMGLSRLDGVHHGRYTGKPLARDGHFSGLQNMGQEDQGRSHSHPIHGSPAVAVASNNHWQDCSFAFAGPAMRSTLKCTSSTCLALQSACATIGMDTSEDKYGDERRGFAERGTRRGVWSGYGIFGRARLPMDATKRRCPGYSLPMLTWTGLDWTERD</sequence>
<feature type="compositionally biased region" description="Basic and acidic residues" evidence="1">
    <location>
        <begin position="76"/>
        <end position="100"/>
    </location>
</feature>
<protein>
    <submittedName>
        <fullName evidence="2">Uncharacterized protein</fullName>
    </submittedName>
</protein>
<dbReference type="OrthoDB" id="4851662at2759"/>
<keyword evidence="3" id="KW-1185">Reference proteome</keyword>
<dbReference type="Proteomes" id="UP000326340">
    <property type="component" value="Unassembled WGS sequence"/>
</dbReference>
<organism evidence="2 3">
    <name type="scientific">Colletotrichum shisoi</name>
    <dbReference type="NCBI Taxonomy" id="2078593"/>
    <lineage>
        <taxon>Eukaryota</taxon>
        <taxon>Fungi</taxon>
        <taxon>Dikarya</taxon>
        <taxon>Ascomycota</taxon>
        <taxon>Pezizomycotina</taxon>
        <taxon>Sordariomycetes</taxon>
        <taxon>Hypocreomycetidae</taxon>
        <taxon>Glomerellales</taxon>
        <taxon>Glomerellaceae</taxon>
        <taxon>Colletotrichum</taxon>
        <taxon>Colletotrichum destructivum species complex</taxon>
    </lineage>
</organism>
<evidence type="ECO:0000313" key="3">
    <source>
        <dbReference type="Proteomes" id="UP000326340"/>
    </source>
</evidence>
<feature type="region of interest" description="Disordered" evidence="1">
    <location>
        <begin position="1"/>
        <end position="100"/>
    </location>
</feature>
<comment type="caution">
    <text evidence="2">The sequence shown here is derived from an EMBL/GenBank/DDBJ whole genome shotgun (WGS) entry which is preliminary data.</text>
</comment>